<sequence>MANVLFDSGSTYSYVSMRFASEFDMICDILDAPIHVSTLVGENSGKGKVRVEGVYKPKQAKIISSIRARKLVGQGCLAYLAYFWDVEVESPSIRSIHVVSEFREVFLVDLPGMPPDRDINFCIDLEPGTRPIFIPPYRMAPVELRELKAQI</sequence>
<dbReference type="Proteomes" id="UP001234989">
    <property type="component" value="Chromosome 8"/>
</dbReference>
<keyword evidence="2" id="KW-1185">Reference proteome</keyword>
<gene>
    <name evidence="1" type="ORF">MTR67_034355</name>
</gene>
<proteinExistence type="predicted"/>
<organism evidence="1 2">
    <name type="scientific">Solanum verrucosum</name>
    <dbReference type="NCBI Taxonomy" id="315347"/>
    <lineage>
        <taxon>Eukaryota</taxon>
        <taxon>Viridiplantae</taxon>
        <taxon>Streptophyta</taxon>
        <taxon>Embryophyta</taxon>
        <taxon>Tracheophyta</taxon>
        <taxon>Spermatophyta</taxon>
        <taxon>Magnoliopsida</taxon>
        <taxon>eudicotyledons</taxon>
        <taxon>Gunneridae</taxon>
        <taxon>Pentapetalae</taxon>
        <taxon>asterids</taxon>
        <taxon>lamiids</taxon>
        <taxon>Solanales</taxon>
        <taxon>Solanaceae</taxon>
        <taxon>Solanoideae</taxon>
        <taxon>Solaneae</taxon>
        <taxon>Solanum</taxon>
    </lineage>
</organism>
<dbReference type="EMBL" id="CP133619">
    <property type="protein sequence ID" value="WMV40970.1"/>
    <property type="molecule type" value="Genomic_DNA"/>
</dbReference>
<evidence type="ECO:0000313" key="1">
    <source>
        <dbReference type="EMBL" id="WMV40970.1"/>
    </source>
</evidence>
<dbReference type="SUPFAM" id="SSF56672">
    <property type="entry name" value="DNA/RNA polymerases"/>
    <property type="match status" value="1"/>
</dbReference>
<dbReference type="Pfam" id="PF08284">
    <property type="entry name" value="RVP_2"/>
    <property type="match status" value="1"/>
</dbReference>
<dbReference type="AlphaFoldDB" id="A0AAF0ZKA5"/>
<dbReference type="PANTHER" id="PTHR15503">
    <property type="entry name" value="LDOC1 RELATED"/>
    <property type="match status" value="1"/>
</dbReference>
<protein>
    <recommendedName>
        <fullName evidence="3">Gag-pol polyprotein</fullName>
    </recommendedName>
</protein>
<reference evidence="1" key="1">
    <citation type="submission" date="2023-08" db="EMBL/GenBank/DDBJ databases">
        <title>A de novo genome assembly of Solanum verrucosum Schlechtendal, a Mexican diploid species geographically isolated from the other diploid A-genome species in potato relatives.</title>
        <authorList>
            <person name="Hosaka K."/>
        </authorList>
    </citation>
    <scope>NUCLEOTIDE SEQUENCE</scope>
    <source>
        <tissue evidence="1">Young leaves</tissue>
    </source>
</reference>
<name>A0AAF0ZKA5_SOLVR</name>
<evidence type="ECO:0008006" key="3">
    <source>
        <dbReference type="Google" id="ProtNLM"/>
    </source>
</evidence>
<dbReference type="PANTHER" id="PTHR15503:SF22">
    <property type="entry name" value="TRANSPOSON TY3-I GAG POLYPROTEIN"/>
    <property type="match status" value="1"/>
</dbReference>
<dbReference type="InterPro" id="IPR043502">
    <property type="entry name" value="DNA/RNA_pol_sf"/>
</dbReference>
<evidence type="ECO:0000313" key="2">
    <source>
        <dbReference type="Proteomes" id="UP001234989"/>
    </source>
</evidence>
<dbReference type="InterPro" id="IPR032567">
    <property type="entry name" value="RTL1-rel"/>
</dbReference>
<accession>A0AAF0ZKA5</accession>